<dbReference type="AlphaFoldDB" id="A0A1R1YPC8"/>
<organism evidence="3 4">
    <name type="scientific">Smittium culicis</name>
    <dbReference type="NCBI Taxonomy" id="133412"/>
    <lineage>
        <taxon>Eukaryota</taxon>
        <taxon>Fungi</taxon>
        <taxon>Fungi incertae sedis</taxon>
        <taxon>Zoopagomycota</taxon>
        <taxon>Kickxellomycotina</taxon>
        <taxon>Harpellomycetes</taxon>
        <taxon>Harpellales</taxon>
        <taxon>Legeriomycetaceae</taxon>
        <taxon>Smittium</taxon>
    </lineage>
</organism>
<keyword evidence="4" id="KW-1185">Reference proteome</keyword>
<name>A0A1R1YPC8_9FUNG</name>
<reference evidence="4" key="1">
    <citation type="submission" date="2017-01" db="EMBL/GenBank/DDBJ databases">
        <authorList>
            <person name="Wang Y."/>
            <person name="White M."/>
            <person name="Kvist S."/>
            <person name="Moncalvo J.-M."/>
        </authorList>
    </citation>
    <scope>NUCLEOTIDE SEQUENCE [LARGE SCALE GENOMIC DNA]</scope>
    <source>
        <strain evidence="4">ID-206-W2</strain>
    </source>
</reference>
<evidence type="ECO:0000256" key="1">
    <source>
        <dbReference type="SAM" id="MobiDB-lite"/>
    </source>
</evidence>
<feature type="transmembrane region" description="Helical" evidence="2">
    <location>
        <begin position="40"/>
        <end position="68"/>
    </location>
</feature>
<gene>
    <name evidence="3" type="ORF">AYI69_g1765</name>
</gene>
<dbReference type="OrthoDB" id="5593883at2759"/>
<evidence type="ECO:0000313" key="3">
    <source>
        <dbReference type="EMBL" id="OMJ28743.1"/>
    </source>
</evidence>
<feature type="region of interest" description="Disordered" evidence="1">
    <location>
        <begin position="594"/>
        <end position="620"/>
    </location>
</feature>
<feature type="transmembrane region" description="Helical" evidence="2">
    <location>
        <begin position="7"/>
        <end position="28"/>
    </location>
</feature>
<keyword evidence="2" id="KW-0812">Transmembrane</keyword>
<comment type="caution">
    <text evidence="3">The sequence shown here is derived from an EMBL/GenBank/DDBJ whole genome shotgun (WGS) entry which is preliminary data.</text>
</comment>
<dbReference type="Proteomes" id="UP000187429">
    <property type="component" value="Unassembled WGS sequence"/>
</dbReference>
<feature type="compositionally biased region" description="Polar residues" evidence="1">
    <location>
        <begin position="594"/>
        <end position="606"/>
    </location>
</feature>
<evidence type="ECO:0000256" key="2">
    <source>
        <dbReference type="SAM" id="Phobius"/>
    </source>
</evidence>
<keyword evidence="2" id="KW-0472">Membrane</keyword>
<protein>
    <submittedName>
        <fullName evidence="3">Uncharacterized protein</fullName>
    </submittedName>
</protein>
<accession>A0A1R1YPC8</accession>
<keyword evidence="2" id="KW-1133">Transmembrane helix</keyword>
<proteinExistence type="predicted"/>
<dbReference type="EMBL" id="LSSM01000490">
    <property type="protein sequence ID" value="OMJ28743.1"/>
    <property type="molecule type" value="Genomic_DNA"/>
</dbReference>
<evidence type="ECO:0000313" key="4">
    <source>
        <dbReference type="Proteomes" id="UP000187429"/>
    </source>
</evidence>
<sequence>MISRFRALFYARNIIIIPPSIIDLNLIYSLPISLFSYLKFFITILYCIFVISGLTLTLSFIFSAAAFILVMGNSQLNFSNLDATDSDLYFVLLATMIRAITPQMFSDLMFGPSLLNHEQSRIRCEQQFYVTSGSGFLIRKIITCLQFINSADNDRAEAYALSALHTSQGYSRTVTHQLWKLARLFSKPSNDVHFSIMRQPLSVEILIESAEWKRLAQNLTFKNSYLLHNTTALLQHCESMKPQSIFSEFVVLKQFVNLLDLYISKANCYKELESLELVVEKAKLSPLVHWYIVISITAAAIKRQVHSNTLDQWLSIEQLLFSKISLITFSNSQLSKSRAEQLKILRKIGLLSFSSVRKAQMADFTSSLKDANSALDFISRKKQSDYQTSKSFFDGRSRVNNAISDGYREAQCVDVLLEAADSIEKRLEFIFSNLALEGRWRVYVNTLLSLPKNKAPKHNASNCSKISSNLHHISFSNGSDLNNNVNHLFLNTTDNFFSTINATPVSLENQSTAAFNDTHNTIHANSRNTKISTKSSESFITPSYTNNEALKSTLGKYVQSQSIKEPIKDQIFSFSVTSADSSNYSHLNTFFQNQDSLGSVPNNNQTSDYEYESEEEYNSGSEISYYSDDQIDSECDNSIQLESNSNLDYERESNASFESDLDYQSSGCHSDFSLGSDRKQKELRDLISQKNSQKLNILNHLSTLRQNATNSAGAHTLQYISMYQQLSSTIVLDEL</sequence>